<dbReference type="FunCoup" id="A0A6I9S4C4">
    <property type="interactions" value="2228"/>
</dbReference>
<keyword evidence="2" id="KW-0472">Membrane</keyword>
<feature type="region of interest" description="Disordered" evidence="1">
    <location>
        <begin position="48"/>
        <end position="188"/>
    </location>
</feature>
<feature type="compositionally biased region" description="Polar residues" evidence="1">
    <location>
        <begin position="96"/>
        <end position="109"/>
    </location>
</feature>
<name>A0A6I9S4C4_ELAGV</name>
<feature type="chain" id="PRO_5026850879" evidence="3">
    <location>
        <begin position="25"/>
        <end position="426"/>
    </location>
</feature>
<feature type="compositionally biased region" description="Low complexity" evidence="1">
    <location>
        <begin position="114"/>
        <end position="143"/>
    </location>
</feature>
<organism evidence="4 5">
    <name type="scientific">Elaeis guineensis var. tenera</name>
    <name type="common">Oil palm</name>
    <dbReference type="NCBI Taxonomy" id="51953"/>
    <lineage>
        <taxon>Eukaryota</taxon>
        <taxon>Viridiplantae</taxon>
        <taxon>Streptophyta</taxon>
        <taxon>Embryophyta</taxon>
        <taxon>Tracheophyta</taxon>
        <taxon>Spermatophyta</taxon>
        <taxon>Magnoliopsida</taxon>
        <taxon>Liliopsida</taxon>
        <taxon>Arecaceae</taxon>
        <taxon>Arecoideae</taxon>
        <taxon>Cocoseae</taxon>
        <taxon>Elaeidinae</taxon>
        <taxon>Elaeis</taxon>
    </lineage>
</organism>
<dbReference type="RefSeq" id="XP_010937468.1">
    <property type="nucleotide sequence ID" value="XM_010939166.3"/>
</dbReference>
<evidence type="ECO:0000313" key="4">
    <source>
        <dbReference type="Proteomes" id="UP000504607"/>
    </source>
</evidence>
<evidence type="ECO:0000256" key="2">
    <source>
        <dbReference type="SAM" id="Phobius"/>
    </source>
</evidence>
<keyword evidence="2" id="KW-0812">Transmembrane</keyword>
<dbReference type="PANTHER" id="PTHR35310">
    <property type="entry name" value="CELL WALL INTEGRITY/STRESS RESPONSE COMPONENT-LIKE PROTEIN"/>
    <property type="match status" value="1"/>
</dbReference>
<feature type="transmembrane region" description="Helical" evidence="2">
    <location>
        <begin position="355"/>
        <end position="375"/>
    </location>
</feature>
<keyword evidence="3" id="KW-0732">Signal</keyword>
<gene>
    <name evidence="5" type="primary">LOC105056835</name>
</gene>
<evidence type="ECO:0000313" key="5">
    <source>
        <dbReference type="RefSeq" id="XP_010937468.1"/>
    </source>
</evidence>
<dbReference type="Proteomes" id="UP000504607">
    <property type="component" value="Chromosome 13"/>
</dbReference>
<feature type="signal peptide" evidence="3">
    <location>
        <begin position="1"/>
        <end position="24"/>
    </location>
</feature>
<keyword evidence="4" id="KW-1185">Reference proteome</keyword>
<evidence type="ECO:0000256" key="1">
    <source>
        <dbReference type="SAM" id="MobiDB-lite"/>
    </source>
</evidence>
<keyword evidence="2" id="KW-1133">Transmembrane helix</keyword>
<feature type="transmembrane region" description="Helical" evidence="2">
    <location>
        <begin position="279"/>
        <end position="303"/>
    </location>
</feature>
<feature type="transmembrane region" description="Helical" evidence="2">
    <location>
        <begin position="387"/>
        <end position="406"/>
    </location>
</feature>
<dbReference type="KEGG" id="egu:105056835"/>
<dbReference type="PANTHER" id="PTHR35310:SF1">
    <property type="entry name" value="CELL WALL INTEGRITY_STRESS RESPONSE COMPONENT-LIKE PROTEIN"/>
    <property type="match status" value="1"/>
</dbReference>
<dbReference type="GeneID" id="105056835"/>
<feature type="transmembrane region" description="Helical" evidence="2">
    <location>
        <begin position="247"/>
        <end position="267"/>
    </location>
</feature>
<dbReference type="OrthoDB" id="2020776at2759"/>
<reference evidence="5" key="1">
    <citation type="submission" date="2025-08" db="UniProtKB">
        <authorList>
            <consortium name="RefSeq"/>
        </authorList>
    </citation>
    <scope>IDENTIFICATION</scope>
</reference>
<proteinExistence type="predicted"/>
<feature type="transmembrane region" description="Helical" evidence="2">
    <location>
        <begin position="323"/>
        <end position="343"/>
    </location>
</feature>
<evidence type="ECO:0000256" key="3">
    <source>
        <dbReference type="SAM" id="SignalP"/>
    </source>
</evidence>
<dbReference type="AlphaFoldDB" id="A0A6I9S4C4"/>
<sequence length="426" mass="46534">MASLLSPTILLLFLLFLHLNFSLSFSSPASQLQKSELLSRRKFISMEDEEKPASKPLLPKKKPILETKNQTKLIKPKKNNSTTTIPSAATPKSKLNKTLTSTPRTSNYTKLVKPTKLTKSKSNSTNSAKSELKSLKLSSNSTKSSKKILDPPLPRNKTTTPKPATAGEKNAKPKPKSATAKPEPWLAGDEGDDLIAEVRGLPARLQESLLPDLERLSTTSKAYLSRANRGIAEGVKPFVGKSFAPKIASIASVLFLVLPLLLVTALFRRLRSYLSLHRLLVFIQAYLAIYFATLAITALVTGLEPLRFFYATSPSSYAWTQAVQTFGYLVYLVVQLIDLVVVFSAGEAVGAGARVLGLAQMLVGLAVGMHYYAAVFHRAVTGDPPRANWRVHAVYASCFLVISACARAERRKKTYLNDGGEDGKKS</sequence>
<protein>
    <submittedName>
        <fullName evidence="5">Uncharacterized protein LOC105056835</fullName>
    </submittedName>
</protein>
<accession>A0A6I9S4C4</accession>
<dbReference type="InParanoid" id="A0A6I9S4C4"/>